<dbReference type="Gene3D" id="3.10.50.40">
    <property type="match status" value="1"/>
</dbReference>
<keyword evidence="7 12" id="KW-0143">Chaperone</keyword>
<evidence type="ECO:0000256" key="2">
    <source>
        <dbReference type="ARBA" id="ARBA00005464"/>
    </source>
</evidence>
<comment type="similarity">
    <text evidence="2 12 14">Belongs to the FKBP-type PPIase family. Tig subfamily.</text>
</comment>
<evidence type="ECO:0000256" key="15">
    <source>
        <dbReference type="SAM" id="MobiDB-lite"/>
    </source>
</evidence>
<dbReference type="InterPro" id="IPR001179">
    <property type="entry name" value="PPIase_FKBP_dom"/>
</dbReference>
<dbReference type="AlphaFoldDB" id="A0A926HUK7"/>
<dbReference type="InterPro" id="IPR037041">
    <property type="entry name" value="Trigger_fac_C_sf"/>
</dbReference>
<dbReference type="HAMAP" id="MF_00303">
    <property type="entry name" value="Trigger_factor_Tig"/>
    <property type="match status" value="1"/>
</dbReference>
<feature type="compositionally biased region" description="Basic and acidic residues" evidence="15">
    <location>
        <begin position="440"/>
        <end position="455"/>
    </location>
</feature>
<dbReference type="InterPro" id="IPR005215">
    <property type="entry name" value="Trig_fac"/>
</dbReference>
<evidence type="ECO:0000256" key="8">
    <source>
        <dbReference type="ARBA" id="ARBA00023235"/>
    </source>
</evidence>
<dbReference type="InterPro" id="IPR036611">
    <property type="entry name" value="Trigger_fac_ribosome-bd_sf"/>
</dbReference>
<evidence type="ECO:0000256" key="5">
    <source>
        <dbReference type="ARBA" id="ARBA00022618"/>
    </source>
</evidence>
<keyword evidence="8 12" id="KW-0413">Isomerase</keyword>
<evidence type="ECO:0000256" key="9">
    <source>
        <dbReference type="ARBA" id="ARBA00023306"/>
    </source>
</evidence>
<dbReference type="InterPro" id="IPR027304">
    <property type="entry name" value="Trigger_fact/SurA_dom_sf"/>
</dbReference>
<evidence type="ECO:0000256" key="13">
    <source>
        <dbReference type="PROSITE-ProRule" id="PRU00277"/>
    </source>
</evidence>
<dbReference type="SUPFAM" id="SSF109998">
    <property type="entry name" value="Triger factor/SurA peptide-binding domain-like"/>
    <property type="match status" value="1"/>
</dbReference>
<dbReference type="EC" id="5.2.1.8" evidence="3 12"/>
<feature type="domain" description="PPIase FKBP-type" evidence="16">
    <location>
        <begin position="163"/>
        <end position="245"/>
    </location>
</feature>
<dbReference type="Pfam" id="PF05697">
    <property type="entry name" value="Trigger_N"/>
    <property type="match status" value="1"/>
</dbReference>
<dbReference type="InterPro" id="IPR008880">
    <property type="entry name" value="Trigger_fac_C"/>
</dbReference>
<dbReference type="PANTHER" id="PTHR30560:SF3">
    <property type="entry name" value="TRIGGER FACTOR-LIKE PROTEIN TIG, CHLOROPLASTIC"/>
    <property type="match status" value="1"/>
</dbReference>
<evidence type="ECO:0000256" key="7">
    <source>
        <dbReference type="ARBA" id="ARBA00023186"/>
    </source>
</evidence>
<evidence type="ECO:0000313" key="17">
    <source>
        <dbReference type="EMBL" id="MBC8540677.1"/>
    </source>
</evidence>
<keyword evidence="9 12" id="KW-0131">Cell cycle</keyword>
<keyword evidence="6 12" id="KW-0697">Rotamase</keyword>
<name>A0A926HUK7_9FIRM</name>
<dbReference type="NCBIfam" id="TIGR00115">
    <property type="entry name" value="tig"/>
    <property type="match status" value="1"/>
</dbReference>
<dbReference type="InterPro" id="IPR046357">
    <property type="entry name" value="PPIase_dom_sf"/>
</dbReference>
<dbReference type="GO" id="GO:0051301">
    <property type="term" value="P:cell division"/>
    <property type="evidence" value="ECO:0007669"/>
    <property type="project" value="UniProtKB-KW"/>
</dbReference>
<gene>
    <name evidence="12" type="primary">tig</name>
    <name evidence="17" type="ORF">H8698_06770</name>
</gene>
<dbReference type="InterPro" id="IPR008881">
    <property type="entry name" value="Trigger_fac_ribosome-bd_bac"/>
</dbReference>
<dbReference type="GO" id="GO:0005737">
    <property type="term" value="C:cytoplasm"/>
    <property type="evidence" value="ECO:0007669"/>
    <property type="project" value="UniProtKB-SubCell"/>
</dbReference>
<keyword evidence="18" id="KW-1185">Reference proteome</keyword>
<dbReference type="Gene3D" id="3.30.70.1050">
    <property type="entry name" value="Trigger factor ribosome-binding domain"/>
    <property type="match status" value="1"/>
</dbReference>
<dbReference type="SUPFAM" id="SSF54534">
    <property type="entry name" value="FKBP-like"/>
    <property type="match status" value="1"/>
</dbReference>
<dbReference type="SUPFAM" id="SSF102735">
    <property type="entry name" value="Trigger factor ribosome-binding domain"/>
    <property type="match status" value="1"/>
</dbReference>
<dbReference type="Gene3D" id="1.10.3120.10">
    <property type="entry name" value="Trigger factor, C-terminal domain"/>
    <property type="match status" value="1"/>
</dbReference>
<organism evidence="17 18">
    <name type="scientific">Congzhengia minquanensis</name>
    <dbReference type="NCBI Taxonomy" id="2763657"/>
    <lineage>
        <taxon>Bacteria</taxon>
        <taxon>Bacillati</taxon>
        <taxon>Bacillota</taxon>
        <taxon>Clostridia</taxon>
        <taxon>Eubacteriales</taxon>
        <taxon>Oscillospiraceae</taxon>
        <taxon>Congzhengia</taxon>
    </lineage>
</organism>
<dbReference type="GO" id="GO:0043335">
    <property type="term" value="P:protein unfolding"/>
    <property type="evidence" value="ECO:0007669"/>
    <property type="project" value="TreeGrafter"/>
</dbReference>
<evidence type="ECO:0000256" key="6">
    <source>
        <dbReference type="ARBA" id="ARBA00023110"/>
    </source>
</evidence>
<feature type="region of interest" description="Disordered" evidence="15">
    <location>
        <begin position="429"/>
        <end position="470"/>
    </location>
</feature>
<evidence type="ECO:0000259" key="16">
    <source>
        <dbReference type="PROSITE" id="PS50059"/>
    </source>
</evidence>
<dbReference type="GO" id="GO:0044183">
    <property type="term" value="F:protein folding chaperone"/>
    <property type="evidence" value="ECO:0007669"/>
    <property type="project" value="TreeGrafter"/>
</dbReference>
<comment type="subcellular location">
    <subcellularLocation>
        <location evidence="12">Cytoplasm</location>
    </subcellularLocation>
    <text evidence="12">About half TF is bound to the ribosome near the polypeptide exit tunnel while the other half is free in the cytoplasm.</text>
</comment>
<dbReference type="PANTHER" id="PTHR30560">
    <property type="entry name" value="TRIGGER FACTOR CHAPERONE AND PEPTIDYL-PROLYL CIS/TRANS ISOMERASE"/>
    <property type="match status" value="1"/>
</dbReference>
<evidence type="ECO:0000256" key="11">
    <source>
        <dbReference type="ARBA" id="ARBA00029986"/>
    </source>
</evidence>
<accession>A0A926HUK7</accession>
<keyword evidence="12" id="KW-0963">Cytoplasm</keyword>
<dbReference type="Proteomes" id="UP000611762">
    <property type="component" value="Unassembled WGS sequence"/>
</dbReference>
<dbReference type="GO" id="GO:0043022">
    <property type="term" value="F:ribosome binding"/>
    <property type="evidence" value="ECO:0007669"/>
    <property type="project" value="TreeGrafter"/>
</dbReference>
<evidence type="ECO:0000256" key="3">
    <source>
        <dbReference type="ARBA" id="ARBA00013194"/>
    </source>
</evidence>
<keyword evidence="5 12" id="KW-0132">Cell division</keyword>
<dbReference type="PIRSF" id="PIRSF003095">
    <property type="entry name" value="Trigger_factor"/>
    <property type="match status" value="1"/>
</dbReference>
<evidence type="ECO:0000256" key="1">
    <source>
        <dbReference type="ARBA" id="ARBA00000971"/>
    </source>
</evidence>
<dbReference type="Pfam" id="PF05698">
    <property type="entry name" value="Trigger_C"/>
    <property type="match status" value="1"/>
</dbReference>
<comment type="function">
    <text evidence="10 12">Involved in protein export. Acts as a chaperone by maintaining the newly synthesized protein in an open conformation. Functions as a peptidyl-prolyl cis-trans isomerase.</text>
</comment>
<evidence type="ECO:0000313" key="18">
    <source>
        <dbReference type="Proteomes" id="UP000611762"/>
    </source>
</evidence>
<dbReference type="Pfam" id="PF00254">
    <property type="entry name" value="FKBP_C"/>
    <property type="match status" value="1"/>
</dbReference>
<dbReference type="RefSeq" id="WP_249311832.1">
    <property type="nucleotide sequence ID" value="NZ_JACRSU010000002.1"/>
</dbReference>
<reference evidence="17" key="1">
    <citation type="submission" date="2020-08" db="EMBL/GenBank/DDBJ databases">
        <title>Genome public.</title>
        <authorList>
            <person name="Liu C."/>
            <person name="Sun Q."/>
        </authorList>
    </citation>
    <scope>NUCLEOTIDE SEQUENCE</scope>
    <source>
        <strain evidence="17">H8</strain>
    </source>
</reference>
<evidence type="ECO:0000256" key="12">
    <source>
        <dbReference type="HAMAP-Rule" id="MF_00303"/>
    </source>
</evidence>
<dbReference type="EMBL" id="JACRSU010000002">
    <property type="protein sequence ID" value="MBC8540677.1"/>
    <property type="molecule type" value="Genomic_DNA"/>
</dbReference>
<dbReference type="GO" id="GO:0051083">
    <property type="term" value="P:'de novo' cotranslational protein folding"/>
    <property type="evidence" value="ECO:0007669"/>
    <property type="project" value="TreeGrafter"/>
</dbReference>
<comment type="domain">
    <text evidence="12">Consists of 3 domains; the N-terminus binds the ribosome, the middle domain has PPIase activity, while the C-terminus has intrinsic chaperone activity on its own.</text>
</comment>
<comment type="catalytic activity">
    <reaction evidence="1 12 13">
        <text>[protein]-peptidylproline (omega=180) = [protein]-peptidylproline (omega=0)</text>
        <dbReference type="Rhea" id="RHEA:16237"/>
        <dbReference type="Rhea" id="RHEA-COMP:10747"/>
        <dbReference type="Rhea" id="RHEA-COMP:10748"/>
        <dbReference type="ChEBI" id="CHEBI:83833"/>
        <dbReference type="ChEBI" id="CHEBI:83834"/>
        <dbReference type="EC" id="5.2.1.8"/>
    </reaction>
</comment>
<comment type="caution">
    <text evidence="17">The sequence shown here is derived from an EMBL/GenBank/DDBJ whole genome shotgun (WGS) entry which is preliminary data.</text>
</comment>
<protein>
    <recommendedName>
        <fullName evidence="4 12">Trigger factor</fullName>
        <shortName evidence="12">TF</shortName>
        <ecNumber evidence="3 12">5.2.1.8</ecNumber>
    </recommendedName>
    <alternativeName>
        <fullName evidence="11 12">PPIase</fullName>
    </alternativeName>
</protein>
<evidence type="ECO:0000256" key="14">
    <source>
        <dbReference type="RuleBase" id="RU003914"/>
    </source>
</evidence>
<sequence>MPAILEKKENNTVDFTITVSKETFGAAVDEAFKKNVKKISVPGFRKGKAPRKLIEKTYGEGIFFDEAVDSVLPAAYDDAVKELNLEPVDTPKIDIKEIGKDKDLVVSASVTVKPEVKLGEYKGLKLDDIVHTVSDDDVDAELSKRQEKGARQVTVEDRAVQEKDTATIDFEGFIDGTAFAGGKGENFELVIGSGQFIPGFEEQIIGKSIGDEFDVNVTFPEDYHSEELKGKAAVFKTKVNAISYKELPELDDEFAKDVSEFDTLAELKEDIKKKLQESADARTKQEKENAAVDKVVENMTVDVPECMVNTRIESTIRENNARMAQQGISFEQYLGYMGTTLDQFKEQIKPNAELQVKGTLALEQIAKEENIEVSEADLEEQLKKMAEAYSMELEKVKEFMREEDLENIKADLKISKALDFIVENTKWSKPAAKKPAAKKAAADKADAKTAEEKPKKTTRKKKAEETKSEE</sequence>
<dbReference type="PROSITE" id="PS50059">
    <property type="entry name" value="FKBP_PPIASE"/>
    <property type="match status" value="1"/>
</dbReference>
<evidence type="ECO:0000256" key="10">
    <source>
        <dbReference type="ARBA" id="ARBA00024849"/>
    </source>
</evidence>
<dbReference type="GO" id="GO:0003755">
    <property type="term" value="F:peptidyl-prolyl cis-trans isomerase activity"/>
    <property type="evidence" value="ECO:0007669"/>
    <property type="project" value="UniProtKB-UniRule"/>
</dbReference>
<dbReference type="FunFam" id="3.10.50.40:FF:000001">
    <property type="entry name" value="Trigger factor"/>
    <property type="match status" value="1"/>
</dbReference>
<proteinExistence type="inferred from homology"/>
<evidence type="ECO:0000256" key="4">
    <source>
        <dbReference type="ARBA" id="ARBA00016902"/>
    </source>
</evidence>
<dbReference type="GO" id="GO:0015031">
    <property type="term" value="P:protein transport"/>
    <property type="evidence" value="ECO:0007669"/>
    <property type="project" value="UniProtKB-UniRule"/>
</dbReference>